<dbReference type="InParanoid" id="A0A7J7D1U4"/>
<evidence type="ECO:0000313" key="2">
    <source>
        <dbReference type="Proteomes" id="UP000593562"/>
    </source>
</evidence>
<comment type="caution">
    <text evidence="1">The sequence shown here is derived from an EMBL/GenBank/DDBJ whole genome shotgun (WGS) entry which is preliminary data.</text>
</comment>
<dbReference type="PANTHER" id="PTHR38542:SF2">
    <property type="entry name" value="REPLICATION FACTOR A C-TERMINAL DOMAIN-CONTAINING PROTEIN"/>
    <property type="match status" value="1"/>
</dbReference>
<dbReference type="SUPFAM" id="SSF50249">
    <property type="entry name" value="Nucleic acid-binding proteins"/>
    <property type="match status" value="1"/>
</dbReference>
<keyword evidence="2" id="KW-1185">Reference proteome</keyword>
<organism evidence="1 2">
    <name type="scientific">Tripterygium wilfordii</name>
    <name type="common">Thunder God vine</name>
    <dbReference type="NCBI Taxonomy" id="458696"/>
    <lineage>
        <taxon>Eukaryota</taxon>
        <taxon>Viridiplantae</taxon>
        <taxon>Streptophyta</taxon>
        <taxon>Embryophyta</taxon>
        <taxon>Tracheophyta</taxon>
        <taxon>Spermatophyta</taxon>
        <taxon>Magnoliopsida</taxon>
        <taxon>eudicotyledons</taxon>
        <taxon>Gunneridae</taxon>
        <taxon>Pentapetalae</taxon>
        <taxon>rosids</taxon>
        <taxon>fabids</taxon>
        <taxon>Celastrales</taxon>
        <taxon>Celastraceae</taxon>
        <taxon>Tripterygium</taxon>
    </lineage>
</organism>
<reference evidence="1 2" key="1">
    <citation type="journal article" date="2020" name="Nat. Commun.">
        <title>Genome of Tripterygium wilfordii and identification of cytochrome P450 involved in triptolide biosynthesis.</title>
        <authorList>
            <person name="Tu L."/>
            <person name="Su P."/>
            <person name="Zhang Z."/>
            <person name="Gao L."/>
            <person name="Wang J."/>
            <person name="Hu T."/>
            <person name="Zhou J."/>
            <person name="Zhang Y."/>
            <person name="Zhao Y."/>
            <person name="Liu Y."/>
            <person name="Song Y."/>
            <person name="Tong Y."/>
            <person name="Lu Y."/>
            <person name="Yang J."/>
            <person name="Xu C."/>
            <person name="Jia M."/>
            <person name="Peters R.J."/>
            <person name="Huang L."/>
            <person name="Gao W."/>
        </authorList>
    </citation>
    <scope>NUCLEOTIDE SEQUENCE [LARGE SCALE GENOMIC DNA]</scope>
    <source>
        <strain evidence="2">cv. XIE 37</strain>
        <tissue evidence="1">Leaf</tissue>
    </source>
</reference>
<dbReference type="Proteomes" id="UP000593562">
    <property type="component" value="Unassembled WGS sequence"/>
</dbReference>
<gene>
    <name evidence="1" type="ORF">HS088_TW11G00368</name>
</gene>
<dbReference type="Gene3D" id="2.40.50.140">
    <property type="entry name" value="Nucleic acid-binding proteins"/>
    <property type="match status" value="1"/>
</dbReference>
<accession>A0A7J7D1U4</accession>
<dbReference type="EMBL" id="JAAARO010000011">
    <property type="protein sequence ID" value="KAF5740301.1"/>
    <property type="molecule type" value="Genomic_DNA"/>
</dbReference>
<sequence>MTSAIGWYGPLIDLSKAALHIGDFVQLLVFVHRSTPVQFKLSKGGEVIRTDIQVGDDSRPFFSVSLWQKQMASIAVAGDVILLQNVKITKFGDAVEARTENCSSLLPLIHPFESLVSKGLDDLMVESRVGTAAREKFRKVVKWARQAGATLFNTKFQSFQKGQLSRNWKVPGESESRRCFSLSEVSQLFDSCKAIFSAFIGEMFLPITWKALGDNEKEKMFISRRLSNVVDDSLVEDLICTGCRLCGSTFDMQYRSVVEQTSFPLYCPKSSNHLHAVSMIYRPFMLYLWDESDYMPLLVRNKAAELLFGNIKAEKVYLCYRKQKQNQKSDPKDVDMENDCKVVADSCSVSEDKTAEGRRKHQLDRKVDFHLVWLLLLKMLLLQGKNSPYKFEVTVNLNLDREYGRYEMISLSIPCIETK</sequence>
<dbReference type="PANTHER" id="PTHR38542">
    <property type="entry name" value="OS04G0450500 PROTEIN"/>
    <property type="match status" value="1"/>
</dbReference>
<protein>
    <submittedName>
        <fullName evidence="1">Uncharacterized protein</fullName>
    </submittedName>
</protein>
<evidence type="ECO:0000313" key="1">
    <source>
        <dbReference type="EMBL" id="KAF5740301.1"/>
    </source>
</evidence>
<dbReference type="InterPro" id="IPR012340">
    <property type="entry name" value="NA-bd_OB-fold"/>
</dbReference>
<dbReference type="AlphaFoldDB" id="A0A7J7D1U4"/>
<proteinExistence type="predicted"/>
<name>A0A7J7D1U4_TRIWF</name>